<evidence type="ECO:0000313" key="1">
    <source>
        <dbReference type="EMBL" id="KAJ9101633.1"/>
    </source>
</evidence>
<comment type="caution">
    <text evidence="1">The sequence shown here is derived from an EMBL/GenBank/DDBJ whole genome shotgun (WGS) entry which is preliminary data.</text>
</comment>
<dbReference type="Proteomes" id="UP001230649">
    <property type="component" value="Unassembled WGS sequence"/>
</dbReference>
<organism evidence="1 2">
    <name type="scientific">Naganishia adeliensis</name>
    <dbReference type="NCBI Taxonomy" id="92952"/>
    <lineage>
        <taxon>Eukaryota</taxon>
        <taxon>Fungi</taxon>
        <taxon>Dikarya</taxon>
        <taxon>Basidiomycota</taxon>
        <taxon>Agaricomycotina</taxon>
        <taxon>Tremellomycetes</taxon>
        <taxon>Filobasidiales</taxon>
        <taxon>Filobasidiaceae</taxon>
        <taxon>Naganishia</taxon>
    </lineage>
</organism>
<keyword evidence="2" id="KW-1185">Reference proteome</keyword>
<evidence type="ECO:0000313" key="2">
    <source>
        <dbReference type="Proteomes" id="UP001230649"/>
    </source>
</evidence>
<protein>
    <submittedName>
        <fullName evidence="1">Uncharacterized protein</fullName>
    </submittedName>
</protein>
<dbReference type="EMBL" id="JASBWS010000068">
    <property type="protein sequence ID" value="KAJ9101633.1"/>
    <property type="molecule type" value="Genomic_DNA"/>
</dbReference>
<accession>A0ACC2VQE5</accession>
<sequence>MMSQSSPPKSLQSSAATASAYPQLSNLYPSEESSAGPSTTPGRPAAGPGAGFPARPPQPAPVSNAYGGYGAPAGGSNLYGNGYAGGMSSMGGSGMGQQGDKGEKNVAQLIVDSGNKWSRAYRTLLDRSNPLTVQRWMFTGVVLLIFLAVVLIRQGWYINALAIYLLNLFLAFLQPKFDPSMQQDLAAEDVEEGAPGLPGANTGSTQKGGLSGLMSGFSAEENDEEFRPFIRRLPEFKFWLSATKASLLALFATTSRVFDVPVYWPILLMYFFILFGLTMRRQIQHMIKYRYIPFDLGRKATYGRKK</sequence>
<gene>
    <name evidence="1" type="ORF">QFC20_005163</name>
</gene>
<proteinExistence type="predicted"/>
<reference evidence="1" key="1">
    <citation type="submission" date="2023-04" db="EMBL/GenBank/DDBJ databases">
        <title>Draft Genome sequencing of Naganishia species isolated from polar environments using Oxford Nanopore Technology.</title>
        <authorList>
            <person name="Leo P."/>
            <person name="Venkateswaran K."/>
        </authorList>
    </citation>
    <scope>NUCLEOTIDE SEQUENCE</scope>
    <source>
        <strain evidence="1">MNA-CCFEE 5262</strain>
    </source>
</reference>
<name>A0ACC2VQE5_9TREE</name>